<evidence type="ECO:0000259" key="5">
    <source>
        <dbReference type="PROSITE" id="PS51898"/>
    </source>
</evidence>
<dbReference type="SUPFAM" id="SSF56349">
    <property type="entry name" value="DNA breaking-rejoining enzymes"/>
    <property type="match status" value="1"/>
</dbReference>
<dbReference type="InterPro" id="IPR011010">
    <property type="entry name" value="DNA_brk_join_enz"/>
</dbReference>
<dbReference type="Gene3D" id="1.10.150.130">
    <property type="match status" value="1"/>
</dbReference>
<comment type="caution">
    <text evidence="7">The sequence shown here is derived from an EMBL/GenBank/DDBJ whole genome shotgun (WGS) entry which is preliminary data.</text>
</comment>
<reference evidence="7" key="1">
    <citation type="submission" date="2023-03" db="EMBL/GenBank/DDBJ databases">
        <title>MT1 and MT2 Draft Genomes of Novel Species.</title>
        <authorList>
            <person name="Venkateswaran K."/>
        </authorList>
    </citation>
    <scope>NUCLEOTIDE SEQUENCE</scope>
    <source>
        <strain evidence="7">F6_3S_P_2</strain>
    </source>
</reference>
<keyword evidence="2 4" id="KW-0238">DNA-binding</keyword>
<evidence type="ECO:0000256" key="1">
    <source>
        <dbReference type="ARBA" id="ARBA00008857"/>
    </source>
</evidence>
<dbReference type="PANTHER" id="PTHR30349:SF41">
    <property type="entry name" value="INTEGRASE_RECOMBINASE PROTEIN MJ0367-RELATED"/>
    <property type="match status" value="1"/>
</dbReference>
<dbReference type="Pfam" id="PF13102">
    <property type="entry name" value="Phage_int_SAM_5"/>
    <property type="match status" value="1"/>
</dbReference>
<feature type="domain" description="Tyr recombinase" evidence="5">
    <location>
        <begin position="159"/>
        <end position="346"/>
    </location>
</feature>
<sequence>MVIEKSINLSIEEICSQLGISEKSLINFLESNGNESETQNVPVVNVQTAIFVIDKYLEHLEKMVKVNQRSKETWTTYNNFLKRVKSYLYINNPSLKINELNEIILNDIIIHESNNNAGYSIQTINKYNAIIKSLLKFAFEMDYTNKSLGYKFTIQKATILPRYIHDDHIPKIFETIKDFSKPSRCRAMIMFLLLTGCRVSEISKIRVKDFDIENDLIFIYDSKWRKDRIIPIYPKLKDEILLYLQKSGMKEWSPTCEGFLFARDEGIERKRNFPTRTIRYLIERIRKCVPELSYMTTHSFRHTFAVKCIKVGIEGHLLADMLGHEDPQTTKVYTKLHGEDLRDEIINKFPFPFERLLNALNDDKDED</sequence>
<evidence type="ECO:0000256" key="2">
    <source>
        <dbReference type="ARBA" id="ARBA00023125"/>
    </source>
</evidence>
<organism evidence="7 8">
    <name type="scientific">Sporosarcina highlanderae</name>
    <dbReference type="NCBI Taxonomy" id="3035916"/>
    <lineage>
        <taxon>Bacteria</taxon>
        <taxon>Bacillati</taxon>
        <taxon>Bacillota</taxon>
        <taxon>Bacilli</taxon>
        <taxon>Bacillales</taxon>
        <taxon>Caryophanaceae</taxon>
        <taxon>Sporosarcina</taxon>
    </lineage>
</organism>
<accession>A0ABT8JRK2</accession>
<dbReference type="InterPro" id="IPR050090">
    <property type="entry name" value="Tyrosine_recombinase_XerCD"/>
</dbReference>
<dbReference type="Proteomes" id="UP001175097">
    <property type="component" value="Unassembled WGS sequence"/>
</dbReference>
<dbReference type="InterPro" id="IPR013762">
    <property type="entry name" value="Integrase-like_cat_sf"/>
</dbReference>
<evidence type="ECO:0000256" key="3">
    <source>
        <dbReference type="ARBA" id="ARBA00023172"/>
    </source>
</evidence>
<dbReference type="InterPro" id="IPR002104">
    <property type="entry name" value="Integrase_catalytic"/>
</dbReference>
<name>A0ABT8JRK2_9BACL</name>
<dbReference type="InterPro" id="IPR044068">
    <property type="entry name" value="CB"/>
</dbReference>
<proteinExistence type="inferred from homology"/>
<feature type="domain" description="Core-binding (CB)" evidence="6">
    <location>
        <begin position="47"/>
        <end position="139"/>
    </location>
</feature>
<dbReference type="CDD" id="cd00397">
    <property type="entry name" value="DNA_BRE_C"/>
    <property type="match status" value="1"/>
</dbReference>
<dbReference type="Pfam" id="PF00589">
    <property type="entry name" value="Phage_integrase"/>
    <property type="match status" value="1"/>
</dbReference>
<keyword evidence="3" id="KW-0233">DNA recombination</keyword>
<dbReference type="PROSITE" id="PS51898">
    <property type="entry name" value="TYR_RECOMBINASE"/>
    <property type="match status" value="1"/>
</dbReference>
<dbReference type="InterPro" id="IPR010998">
    <property type="entry name" value="Integrase_recombinase_N"/>
</dbReference>
<gene>
    <name evidence="7" type="ORF">P5G49_06700</name>
</gene>
<evidence type="ECO:0000259" key="6">
    <source>
        <dbReference type="PROSITE" id="PS51900"/>
    </source>
</evidence>
<dbReference type="RefSeq" id="WP_301242718.1">
    <property type="nucleotide sequence ID" value="NZ_JAROCC010000004.1"/>
</dbReference>
<dbReference type="PROSITE" id="PS51900">
    <property type="entry name" value="CB"/>
    <property type="match status" value="1"/>
</dbReference>
<evidence type="ECO:0000313" key="8">
    <source>
        <dbReference type="Proteomes" id="UP001175097"/>
    </source>
</evidence>
<dbReference type="EMBL" id="JAROCC010000004">
    <property type="protein sequence ID" value="MDN4607171.1"/>
    <property type="molecule type" value="Genomic_DNA"/>
</dbReference>
<evidence type="ECO:0000313" key="7">
    <source>
        <dbReference type="EMBL" id="MDN4607171.1"/>
    </source>
</evidence>
<dbReference type="PANTHER" id="PTHR30349">
    <property type="entry name" value="PHAGE INTEGRASE-RELATED"/>
    <property type="match status" value="1"/>
</dbReference>
<keyword evidence="8" id="KW-1185">Reference proteome</keyword>
<protein>
    <submittedName>
        <fullName evidence="7">Tyrosine-type recombinase/integrase</fullName>
    </submittedName>
</protein>
<dbReference type="Gene3D" id="1.10.443.10">
    <property type="entry name" value="Intergrase catalytic core"/>
    <property type="match status" value="1"/>
</dbReference>
<comment type="similarity">
    <text evidence="1">Belongs to the 'phage' integrase family.</text>
</comment>
<dbReference type="InterPro" id="IPR025269">
    <property type="entry name" value="SAM-like_dom"/>
</dbReference>
<evidence type="ECO:0000256" key="4">
    <source>
        <dbReference type="PROSITE-ProRule" id="PRU01248"/>
    </source>
</evidence>